<proteinExistence type="predicted"/>
<keyword evidence="2" id="KW-1185">Reference proteome</keyword>
<protein>
    <submittedName>
        <fullName evidence="1">Uncharacterized protein</fullName>
    </submittedName>
</protein>
<name>A0A0R1M6C0_9LACO</name>
<gene>
    <name evidence="1" type="ORF">FD04_GL000086</name>
</gene>
<comment type="caution">
    <text evidence="1">The sequence shown here is derived from an EMBL/GenBank/DDBJ whole genome shotgun (WGS) entry which is preliminary data.</text>
</comment>
<evidence type="ECO:0000313" key="1">
    <source>
        <dbReference type="EMBL" id="KRK99962.1"/>
    </source>
</evidence>
<organism evidence="1 2">
    <name type="scientific">Secundilactobacillus odoratitofui DSM 19909 = JCM 15043</name>
    <dbReference type="NCBI Taxonomy" id="1423776"/>
    <lineage>
        <taxon>Bacteria</taxon>
        <taxon>Bacillati</taxon>
        <taxon>Bacillota</taxon>
        <taxon>Bacilli</taxon>
        <taxon>Lactobacillales</taxon>
        <taxon>Lactobacillaceae</taxon>
        <taxon>Secundilactobacillus</taxon>
    </lineage>
</organism>
<dbReference type="RefSeq" id="WP_056946244.1">
    <property type="nucleotide sequence ID" value="NZ_AZEE01000001.1"/>
</dbReference>
<dbReference type="STRING" id="1423776.FD04_GL000086"/>
<dbReference type="EMBL" id="AZEE01000001">
    <property type="protein sequence ID" value="KRK99962.1"/>
    <property type="molecule type" value="Genomic_DNA"/>
</dbReference>
<evidence type="ECO:0000313" key="2">
    <source>
        <dbReference type="Proteomes" id="UP000051160"/>
    </source>
</evidence>
<dbReference type="Proteomes" id="UP000051160">
    <property type="component" value="Unassembled WGS sequence"/>
</dbReference>
<dbReference type="AlphaFoldDB" id="A0A0R1M6C0"/>
<sequence>MGNDINELAVTARLQQTNYHQVSVQLSMGNRGILLEWPLRQQTAWIAYEEIQHVWVQVIWGRFYRELLIETTTEEYHLQSRRIRPILHVLNRHLPRGTVRHQ</sequence>
<dbReference type="PATRIC" id="fig|1423776.4.peg.85"/>
<accession>A0A0R1M6C0</accession>
<reference evidence="1 2" key="1">
    <citation type="journal article" date="2015" name="Genome Announc.">
        <title>Expanding the biotechnology potential of lactobacilli through comparative genomics of 213 strains and associated genera.</title>
        <authorList>
            <person name="Sun Z."/>
            <person name="Harris H.M."/>
            <person name="McCann A."/>
            <person name="Guo C."/>
            <person name="Argimon S."/>
            <person name="Zhang W."/>
            <person name="Yang X."/>
            <person name="Jeffery I.B."/>
            <person name="Cooney J.C."/>
            <person name="Kagawa T.F."/>
            <person name="Liu W."/>
            <person name="Song Y."/>
            <person name="Salvetti E."/>
            <person name="Wrobel A."/>
            <person name="Rasinkangas P."/>
            <person name="Parkhill J."/>
            <person name="Rea M.C."/>
            <person name="O'Sullivan O."/>
            <person name="Ritari J."/>
            <person name="Douillard F.P."/>
            <person name="Paul Ross R."/>
            <person name="Yang R."/>
            <person name="Briner A.E."/>
            <person name="Felis G.E."/>
            <person name="de Vos W.M."/>
            <person name="Barrangou R."/>
            <person name="Klaenhammer T.R."/>
            <person name="Caufield P.W."/>
            <person name="Cui Y."/>
            <person name="Zhang H."/>
            <person name="O'Toole P.W."/>
        </authorList>
    </citation>
    <scope>NUCLEOTIDE SEQUENCE [LARGE SCALE GENOMIC DNA]</scope>
    <source>
        <strain evidence="1 2">DSM 19909</strain>
    </source>
</reference>